<dbReference type="AlphaFoldDB" id="A0A8I2KJE1"/>
<proteinExistence type="predicted"/>
<keyword evidence="1" id="KW-1133">Transmembrane helix</keyword>
<reference evidence="3 5" key="2">
    <citation type="submission" date="2023-10" db="EMBL/GenBank/DDBJ databases">
        <title>To unveil natural product biosynthetic capacity in Pseudoalteromonas.</title>
        <authorList>
            <person name="Wang J."/>
        </authorList>
    </citation>
    <scope>NUCLEOTIDE SEQUENCE [LARGE SCALE GENOMIC DNA]</scope>
    <source>
        <strain evidence="3 5">DSM 15914</strain>
    </source>
</reference>
<evidence type="ECO:0000313" key="4">
    <source>
        <dbReference type="Proteomes" id="UP000646877"/>
    </source>
</evidence>
<feature type="transmembrane region" description="Helical" evidence="1">
    <location>
        <begin position="57"/>
        <end position="85"/>
    </location>
</feature>
<dbReference type="Proteomes" id="UP000646877">
    <property type="component" value="Unassembled WGS sequence"/>
</dbReference>
<dbReference type="EMBL" id="WEIA01000001">
    <property type="protein sequence ID" value="NLR19835.1"/>
    <property type="molecule type" value="Genomic_DNA"/>
</dbReference>
<gene>
    <name evidence="2" type="ORF">F9Y85_00505</name>
    <name evidence="3" type="ORF">R5H13_13060</name>
</gene>
<reference evidence="2" key="1">
    <citation type="submission" date="2019-10" db="EMBL/GenBank/DDBJ databases">
        <authorList>
            <person name="Paulsen S."/>
        </authorList>
    </citation>
    <scope>NUCLEOTIDE SEQUENCE</scope>
    <source>
        <strain evidence="2">LMG 19692</strain>
    </source>
</reference>
<organism evidence="2 4">
    <name type="scientific">Pseudoalteromonas maricaloris</name>
    <dbReference type="NCBI Taxonomy" id="184924"/>
    <lineage>
        <taxon>Bacteria</taxon>
        <taxon>Pseudomonadati</taxon>
        <taxon>Pseudomonadota</taxon>
        <taxon>Gammaproteobacteria</taxon>
        <taxon>Alteromonadales</taxon>
        <taxon>Pseudoalteromonadaceae</taxon>
        <taxon>Pseudoalteromonas</taxon>
    </lineage>
</organism>
<keyword evidence="5" id="KW-1185">Reference proteome</keyword>
<protein>
    <submittedName>
        <fullName evidence="3">Phage holin family protein</fullName>
    </submittedName>
</protein>
<keyword evidence="1" id="KW-0812">Transmembrane</keyword>
<dbReference type="Proteomes" id="UP001304419">
    <property type="component" value="Chromosome 1"/>
</dbReference>
<feature type="transmembrane region" description="Helical" evidence="1">
    <location>
        <begin position="91"/>
        <end position="112"/>
    </location>
</feature>
<accession>A0A8I2KJE1</accession>
<evidence type="ECO:0000313" key="5">
    <source>
        <dbReference type="Proteomes" id="UP001304419"/>
    </source>
</evidence>
<keyword evidence="1" id="KW-0472">Membrane</keyword>
<sequence>MQDQAQVRDRQATAHERTPALAELKDSVSLLFDSYQQIAEAQINLLGAKFRANLKTLCIALGLILFSLILTAMVWGSLHVLFAYALTYAGLSWFISAGIVLTINIAMIYYLIVTGLKLFNNSINDLTSGFYTSVAKQEASNDEAR</sequence>
<dbReference type="RefSeq" id="WP_193521394.1">
    <property type="nucleotide sequence ID" value="NZ_CBCSDF010000003.1"/>
</dbReference>
<evidence type="ECO:0000313" key="3">
    <source>
        <dbReference type="EMBL" id="WOX27579.1"/>
    </source>
</evidence>
<dbReference type="EMBL" id="CP137578">
    <property type="protein sequence ID" value="WOX27579.1"/>
    <property type="molecule type" value="Genomic_DNA"/>
</dbReference>
<name>A0A8I2KJE1_9GAMM</name>
<evidence type="ECO:0000313" key="2">
    <source>
        <dbReference type="EMBL" id="NLR19835.1"/>
    </source>
</evidence>
<evidence type="ECO:0000256" key="1">
    <source>
        <dbReference type="SAM" id="Phobius"/>
    </source>
</evidence>